<evidence type="ECO:0000313" key="3">
    <source>
        <dbReference type="Proteomes" id="UP001152747"/>
    </source>
</evidence>
<dbReference type="GO" id="GO:0007032">
    <property type="term" value="P:endosome organization"/>
    <property type="evidence" value="ECO:0007669"/>
    <property type="project" value="TreeGrafter"/>
</dbReference>
<dbReference type="PANTHER" id="PTHR15691">
    <property type="entry name" value="WASH COMPLEX SUBUNIT 5"/>
    <property type="match status" value="1"/>
</dbReference>
<dbReference type="GO" id="GO:0140285">
    <property type="term" value="P:endosome fission"/>
    <property type="evidence" value="ECO:0007669"/>
    <property type="project" value="TreeGrafter"/>
</dbReference>
<dbReference type="InterPro" id="IPR019393">
    <property type="entry name" value="WASH_strumpellin"/>
</dbReference>
<dbReference type="PANTHER" id="PTHR15691:SF6">
    <property type="entry name" value="WASH COMPLEX SUBUNIT 5"/>
    <property type="match status" value="1"/>
</dbReference>
<keyword evidence="3" id="KW-1185">Reference proteome</keyword>
<accession>A0A9P1I8Y9</accession>
<dbReference type="GO" id="GO:0051125">
    <property type="term" value="P:regulation of actin nucleation"/>
    <property type="evidence" value="ECO:0007669"/>
    <property type="project" value="TreeGrafter"/>
</dbReference>
<dbReference type="GO" id="GO:0030041">
    <property type="term" value="P:actin filament polymerization"/>
    <property type="evidence" value="ECO:0007669"/>
    <property type="project" value="TreeGrafter"/>
</dbReference>
<dbReference type="GO" id="GO:0005768">
    <property type="term" value="C:endosome"/>
    <property type="evidence" value="ECO:0007669"/>
    <property type="project" value="TreeGrafter"/>
</dbReference>
<comment type="similarity">
    <text evidence="1">Belongs to the strumpellin family.</text>
</comment>
<reference evidence="2" key="1">
    <citation type="submission" date="2022-11" db="EMBL/GenBank/DDBJ databases">
        <authorList>
            <person name="Kikuchi T."/>
        </authorList>
    </citation>
    <scope>NUCLEOTIDE SEQUENCE</scope>
    <source>
        <strain evidence="2">PS1010</strain>
    </source>
</reference>
<dbReference type="Proteomes" id="UP001152747">
    <property type="component" value="Unassembled WGS sequence"/>
</dbReference>
<dbReference type="AlphaFoldDB" id="A0A9P1I8Y9"/>
<dbReference type="Pfam" id="PF10266">
    <property type="entry name" value="Strumpellin"/>
    <property type="match status" value="1"/>
</dbReference>
<proteinExistence type="inferred from homology"/>
<sequence>MDEDATVLFLTRMLEQAEMILAEIVRISGFVGKDFVGPEKSKFRKFLMDFKYFQKADYWEKEFEKELKLQTLFYSTHGPVFTAFEQVFNLIPEFVQSFSKYSEIGKGNLMAGEEEETIAELEIELVYTTGLLFLNLEKLLPAAIRERIYVAIYRRCATRQNAEFLVDFLAATTSTDTFFKRSQISVDFVRGILTRIEREQLAPRHKRAQFMYVALLFDKHTLDKDSTRMAQICAMVFREEWVFNLGYNIIINLFDAWYYNKSAWYAMNSQIRTVEANRIAENHLKILKSWKLSKSIEVSDFPEVLKQISNFNLSLKWLILHCRSQRYKIIKNPPSSDQFFTWILEISKVELEFLRKFRVNLKNRASQFEEGKERICELLKKLADFFEMGFVSVNQGQKENFLKWLTNLSETIKHLKTDQEDLILQIQRRLKNSSDLLGLDANFTIKELLEKIDSALKNLKILLKLSENSRNQVLRKMEADYLWTIMEDELIPKIQQNFFGPQFSVTAIFTKLSISIRVFGQRMKKLRNFSENLQRKLMSCWSAILEQQLRKVLQIVPKSVFDTMRHVILPKKYISNNLGVENYVEKSVVFERVRNERDVVRATYKIANMSQGISRMMMRKVGTVEINPKKLLEDGIERELYREIKRVIGSPTEIGKFVENLRDLQKMREAFIYVCEFMNLNGNLIWTRAVEDYFGGKLADDGENFMVEMVKRATQARTSRFSSDLMVWKDLKGRKTQFSYDMIYNIERMVPFHPTTSMENAILVELETGVKEHLQTCRKIMLTANLPNPSAWESIFGTADFDKMLKFVHANLPQLTAQISQIGQFLLILRGIGEMKRICGEIHENRIFKELRVSSRKLVELPQVSRNLLRLFAAFSMYDVAKVRFEMRDEMNPVLMMAVIQAIAAKIGDPNFVCPEQFSTGFLFILHQSKMLPILQAILREKLPELARNLHKKRNFGGFLDGLISFV</sequence>
<evidence type="ECO:0000256" key="1">
    <source>
        <dbReference type="ARBA" id="ARBA00006224"/>
    </source>
</evidence>
<organism evidence="2 3">
    <name type="scientific">Caenorhabditis angaria</name>
    <dbReference type="NCBI Taxonomy" id="860376"/>
    <lineage>
        <taxon>Eukaryota</taxon>
        <taxon>Metazoa</taxon>
        <taxon>Ecdysozoa</taxon>
        <taxon>Nematoda</taxon>
        <taxon>Chromadorea</taxon>
        <taxon>Rhabditida</taxon>
        <taxon>Rhabditina</taxon>
        <taxon>Rhabditomorpha</taxon>
        <taxon>Rhabditoidea</taxon>
        <taxon>Rhabditidae</taxon>
        <taxon>Peloderinae</taxon>
        <taxon>Caenorhabditis</taxon>
    </lineage>
</organism>
<dbReference type="EMBL" id="CANHGI010000001">
    <property type="protein sequence ID" value="CAI5440461.1"/>
    <property type="molecule type" value="Genomic_DNA"/>
</dbReference>
<evidence type="ECO:0000313" key="2">
    <source>
        <dbReference type="EMBL" id="CAI5440461.1"/>
    </source>
</evidence>
<protein>
    <submittedName>
        <fullName evidence="2">Uncharacterized protein</fullName>
    </submittedName>
</protein>
<dbReference type="GO" id="GO:0071203">
    <property type="term" value="C:WASH complex"/>
    <property type="evidence" value="ECO:0007669"/>
    <property type="project" value="InterPro"/>
</dbReference>
<name>A0A9P1I8Y9_9PELO</name>
<dbReference type="OrthoDB" id="565118at2759"/>
<comment type="caution">
    <text evidence="2">The sequence shown here is derived from an EMBL/GenBank/DDBJ whole genome shotgun (WGS) entry which is preliminary data.</text>
</comment>
<gene>
    <name evidence="2" type="ORF">CAMP_LOCUS3098</name>
</gene>